<dbReference type="Proteomes" id="UP000241203">
    <property type="component" value="Unassembled WGS sequence"/>
</dbReference>
<gene>
    <name evidence="4" type="ORF">CLV49_0176</name>
    <name evidence="5" type="ORF">ELQ93_00185</name>
</gene>
<sequence>MTRSHSRDRFDVKGPSEPARVGAHRAPERRGRGWIAFAWAAAATVVLVVVGIVGLQLITDRLDLDAVFPQQEASEAASETPATTPPAEAVVDTAAIVTVLNGTSTAGLAGDAVEQLAAAGWSQNIAVSNADQSTVETTIVYYQDPSQEGAARGLAEALGVGTITLSDDFAIEAGEGEEPILQLVVVLGADYVPPAAG</sequence>
<dbReference type="AlphaFoldDB" id="A0A2P8GRK8"/>
<comment type="caution">
    <text evidence="4">The sequence shown here is derived from an EMBL/GenBank/DDBJ whole genome shotgun (WGS) entry which is preliminary data.</text>
</comment>
<keyword evidence="2" id="KW-0472">Membrane</keyword>
<proteinExistence type="predicted"/>
<dbReference type="RefSeq" id="WP_106561839.1">
    <property type="nucleotide sequence ID" value="NZ_PYAU01000001.1"/>
</dbReference>
<organism evidence="4 6">
    <name type="scientific">Labedella gwakjiensis</name>
    <dbReference type="NCBI Taxonomy" id="390269"/>
    <lineage>
        <taxon>Bacteria</taxon>
        <taxon>Bacillati</taxon>
        <taxon>Actinomycetota</taxon>
        <taxon>Actinomycetes</taxon>
        <taxon>Micrococcales</taxon>
        <taxon>Microbacteriaceae</taxon>
        <taxon>Labedella</taxon>
    </lineage>
</organism>
<evidence type="ECO:0000256" key="1">
    <source>
        <dbReference type="SAM" id="MobiDB-lite"/>
    </source>
</evidence>
<keyword evidence="2" id="KW-1133">Transmembrane helix</keyword>
<feature type="domain" description="LytR/CpsA/Psr regulator C-terminal" evidence="3">
    <location>
        <begin position="97"/>
        <end position="191"/>
    </location>
</feature>
<accession>A0A2P8GRK8</accession>
<feature type="compositionally biased region" description="Basic and acidic residues" evidence="1">
    <location>
        <begin position="1"/>
        <end position="14"/>
    </location>
</feature>
<dbReference type="EMBL" id="PYAU01000001">
    <property type="protein sequence ID" value="PSL36582.1"/>
    <property type="molecule type" value="Genomic_DNA"/>
</dbReference>
<evidence type="ECO:0000313" key="7">
    <source>
        <dbReference type="Proteomes" id="UP000268291"/>
    </source>
</evidence>
<feature type="region of interest" description="Disordered" evidence="1">
    <location>
        <begin position="1"/>
        <end position="25"/>
    </location>
</feature>
<reference evidence="4 6" key="1">
    <citation type="submission" date="2018-03" db="EMBL/GenBank/DDBJ databases">
        <title>Genomic Encyclopedia of Archaeal and Bacterial Type Strains, Phase II (KMG-II): from individual species to whole genera.</title>
        <authorList>
            <person name="Goeker M."/>
        </authorList>
    </citation>
    <scope>NUCLEOTIDE SEQUENCE [LARGE SCALE GENOMIC DNA]</scope>
    <source>
        <strain evidence="4 6">DSM 21548</strain>
    </source>
</reference>
<dbReference type="OrthoDB" id="5125199at2"/>
<dbReference type="Pfam" id="PF13399">
    <property type="entry name" value="LytR_C"/>
    <property type="match status" value="1"/>
</dbReference>
<name>A0A2P8GRK8_9MICO</name>
<evidence type="ECO:0000313" key="4">
    <source>
        <dbReference type="EMBL" id="PSL36582.1"/>
    </source>
</evidence>
<protein>
    <submittedName>
        <fullName evidence="4">LytR cell envelope-related transcriptional attenuator</fullName>
    </submittedName>
    <submittedName>
        <fullName evidence="5">LytR family transcriptional regulator</fullName>
    </submittedName>
</protein>
<dbReference type="Gene3D" id="3.30.70.2390">
    <property type="match status" value="1"/>
</dbReference>
<evidence type="ECO:0000313" key="5">
    <source>
        <dbReference type="EMBL" id="RUQ85509.1"/>
    </source>
</evidence>
<keyword evidence="2" id="KW-0812">Transmembrane</keyword>
<dbReference type="Proteomes" id="UP000268291">
    <property type="component" value="Unassembled WGS sequence"/>
</dbReference>
<keyword evidence="7" id="KW-1185">Reference proteome</keyword>
<dbReference type="InterPro" id="IPR027381">
    <property type="entry name" value="LytR/CpsA/Psr_C"/>
</dbReference>
<evidence type="ECO:0000259" key="3">
    <source>
        <dbReference type="Pfam" id="PF13399"/>
    </source>
</evidence>
<evidence type="ECO:0000256" key="2">
    <source>
        <dbReference type="SAM" id="Phobius"/>
    </source>
</evidence>
<feature type="transmembrane region" description="Helical" evidence="2">
    <location>
        <begin position="34"/>
        <end position="58"/>
    </location>
</feature>
<dbReference type="EMBL" id="RZGY01000001">
    <property type="protein sequence ID" value="RUQ85509.1"/>
    <property type="molecule type" value="Genomic_DNA"/>
</dbReference>
<reference evidence="5 7" key="2">
    <citation type="submission" date="2018-12" db="EMBL/GenBank/DDBJ databases">
        <authorList>
            <person name="hu s."/>
            <person name="Xu Y."/>
            <person name="Xu B."/>
            <person name="Li F."/>
        </authorList>
    </citation>
    <scope>NUCLEOTIDE SEQUENCE [LARGE SCALE GENOMIC DNA]</scope>
    <source>
        <strain evidence="5 7">KSW2-17</strain>
    </source>
</reference>
<evidence type="ECO:0000313" key="6">
    <source>
        <dbReference type="Proteomes" id="UP000241203"/>
    </source>
</evidence>